<evidence type="ECO:0000256" key="7">
    <source>
        <dbReference type="SAM" id="Phobius"/>
    </source>
</evidence>
<accession>A0A517LLD9</accession>
<evidence type="ECO:0000256" key="3">
    <source>
        <dbReference type="ARBA" id="ARBA00022989"/>
    </source>
</evidence>
<dbReference type="Pfam" id="PF05705">
    <property type="entry name" value="DUF829"/>
    <property type="match status" value="1"/>
</dbReference>
<dbReference type="EMBL" id="CP042199">
    <property type="protein sequence ID" value="QDS76449.1"/>
    <property type="molecule type" value="Genomic_DNA"/>
</dbReference>
<name>A0A517LLD9_9PEZI</name>
<feature type="transmembrane region" description="Helical" evidence="7">
    <location>
        <begin position="175"/>
        <end position="196"/>
    </location>
</feature>
<keyword evidence="2 7" id="KW-0812">Transmembrane</keyword>
<sequence length="289" mass="32780">MAAQSERPARRAQHSSAFPGFTRISRSVWEYAPASPAYSSEKFRSPGLIMLFPWTNGEPRHIQKYINGYTERFPESPIIVVTTTLTDLVFRRSSQKQRALQPTISHIIENYSEATILAHCFSEGGSNKAVEFSEAYLTRSGSRLPVASLILDSTPGFPRFSNLCNAFNNTLPDIALVRLLGFPFAATVIGFLRLFGKENTVIAKTRRRLNDAQHWDLKNMSRTYVYSKTDALISSEDIEEHADESASAGIAVQRVLFEASSHCNHVKEDEERYWKAVTNCWDMRDVEFW</sequence>
<evidence type="ECO:0008006" key="10">
    <source>
        <dbReference type="Google" id="ProtNLM"/>
    </source>
</evidence>
<evidence type="ECO:0000256" key="6">
    <source>
        <dbReference type="ARBA" id="ARBA00037847"/>
    </source>
</evidence>
<comment type="subcellular location">
    <subcellularLocation>
        <location evidence="6">Endomembrane system</location>
        <topology evidence="6">Single-pass membrane protein</topology>
    </subcellularLocation>
    <subcellularLocation>
        <location evidence="1">Nucleus membrane</location>
    </subcellularLocation>
</comment>
<evidence type="ECO:0000256" key="1">
    <source>
        <dbReference type="ARBA" id="ARBA00004126"/>
    </source>
</evidence>
<evidence type="ECO:0000256" key="5">
    <source>
        <dbReference type="ARBA" id="ARBA00023242"/>
    </source>
</evidence>
<protein>
    <recommendedName>
        <fullName evidence="10">Indole-diterpene biosynthesis protein PaxU</fullName>
    </recommendedName>
</protein>
<keyword evidence="5" id="KW-0539">Nucleus</keyword>
<keyword evidence="4 7" id="KW-0472">Membrane</keyword>
<dbReference type="Proteomes" id="UP000316270">
    <property type="component" value="Chromosome 15"/>
</dbReference>
<keyword evidence="9" id="KW-1185">Reference proteome</keyword>
<proteinExistence type="predicted"/>
<dbReference type="PANTHER" id="PTHR12265">
    <property type="entry name" value="TRANSMEMBRANE PROTEIN 53"/>
    <property type="match status" value="1"/>
</dbReference>
<reference evidence="8 9" key="1">
    <citation type="submission" date="2019-07" db="EMBL/GenBank/DDBJ databases">
        <title>Finished genome of Venturia effusa.</title>
        <authorList>
            <person name="Young C.A."/>
            <person name="Cox M.P."/>
            <person name="Ganley A.R.D."/>
            <person name="David W.J."/>
        </authorList>
    </citation>
    <scope>NUCLEOTIDE SEQUENCE [LARGE SCALE GENOMIC DNA]</scope>
    <source>
        <strain evidence="9">albino</strain>
    </source>
</reference>
<gene>
    <name evidence="8" type="ORF">FKW77_004579</name>
</gene>
<dbReference type="PANTHER" id="PTHR12265:SF30">
    <property type="entry name" value="TRANSMEMBRANE PROTEIN 53"/>
    <property type="match status" value="1"/>
</dbReference>
<keyword evidence="3 7" id="KW-1133">Transmembrane helix</keyword>
<evidence type="ECO:0000313" key="8">
    <source>
        <dbReference type="EMBL" id="QDS76449.1"/>
    </source>
</evidence>
<dbReference type="GO" id="GO:0031965">
    <property type="term" value="C:nuclear membrane"/>
    <property type="evidence" value="ECO:0007669"/>
    <property type="project" value="UniProtKB-SubCell"/>
</dbReference>
<evidence type="ECO:0000313" key="9">
    <source>
        <dbReference type="Proteomes" id="UP000316270"/>
    </source>
</evidence>
<evidence type="ECO:0000256" key="2">
    <source>
        <dbReference type="ARBA" id="ARBA00022692"/>
    </source>
</evidence>
<dbReference type="AlphaFoldDB" id="A0A517LLD9"/>
<evidence type="ECO:0000256" key="4">
    <source>
        <dbReference type="ARBA" id="ARBA00023136"/>
    </source>
</evidence>
<dbReference type="InterPro" id="IPR008547">
    <property type="entry name" value="DUF829_TMEM53"/>
</dbReference>
<organism evidence="8 9">
    <name type="scientific">Venturia effusa</name>
    <dbReference type="NCBI Taxonomy" id="50376"/>
    <lineage>
        <taxon>Eukaryota</taxon>
        <taxon>Fungi</taxon>
        <taxon>Dikarya</taxon>
        <taxon>Ascomycota</taxon>
        <taxon>Pezizomycotina</taxon>
        <taxon>Dothideomycetes</taxon>
        <taxon>Pleosporomycetidae</taxon>
        <taxon>Venturiales</taxon>
        <taxon>Venturiaceae</taxon>
        <taxon>Venturia</taxon>
    </lineage>
</organism>
<dbReference type="OrthoDB" id="77878at2759"/>